<proteinExistence type="predicted"/>
<organism evidence="2">
    <name type="scientific">uncultured Acetobacteraceae bacterium</name>
    <dbReference type="NCBI Taxonomy" id="169975"/>
    <lineage>
        <taxon>Bacteria</taxon>
        <taxon>Pseudomonadati</taxon>
        <taxon>Pseudomonadota</taxon>
        <taxon>Alphaproteobacteria</taxon>
        <taxon>Acetobacterales</taxon>
        <taxon>Acetobacteraceae</taxon>
        <taxon>environmental samples</taxon>
    </lineage>
</organism>
<feature type="compositionally biased region" description="Basic and acidic residues" evidence="1">
    <location>
        <begin position="159"/>
        <end position="174"/>
    </location>
</feature>
<feature type="compositionally biased region" description="Basic and acidic residues" evidence="1">
    <location>
        <begin position="212"/>
        <end position="229"/>
    </location>
</feature>
<evidence type="ECO:0000313" key="2">
    <source>
        <dbReference type="EMBL" id="CAA9214548.1"/>
    </source>
</evidence>
<feature type="compositionally biased region" description="Low complexity" evidence="1">
    <location>
        <begin position="193"/>
        <end position="203"/>
    </location>
</feature>
<keyword evidence="2" id="KW-0670">Pyruvate</keyword>
<dbReference type="AlphaFoldDB" id="A0A6J4H479"/>
<name>A0A6J4H479_9PROT</name>
<feature type="compositionally biased region" description="Polar residues" evidence="1">
    <location>
        <begin position="1"/>
        <end position="10"/>
    </location>
</feature>
<dbReference type="EMBL" id="CADCTG010000031">
    <property type="protein sequence ID" value="CAA9214548.1"/>
    <property type="molecule type" value="Genomic_DNA"/>
</dbReference>
<evidence type="ECO:0000256" key="1">
    <source>
        <dbReference type="SAM" id="MobiDB-lite"/>
    </source>
</evidence>
<protein>
    <submittedName>
        <fullName evidence="2">Pyruvate:Oxaloacetate transcarboxylase domain protein</fullName>
    </submittedName>
</protein>
<feature type="compositionally biased region" description="Low complexity" evidence="1">
    <location>
        <begin position="104"/>
        <end position="116"/>
    </location>
</feature>
<feature type="region of interest" description="Disordered" evidence="1">
    <location>
        <begin position="159"/>
        <end position="301"/>
    </location>
</feature>
<feature type="non-terminal residue" evidence="2">
    <location>
        <position position="301"/>
    </location>
</feature>
<sequence>DNAPNRTIRSGTARRPAVHRTLRPDGHQDRPGPGGLRGGPPPHGGGQLRVAPRRAADGRHGRGAEGGQAVRGLGVHRAGAQPPRLRPGDERRRRPARPVHVGDGKPQQGQPQPHAGGELRGAVRHRARGAERHQVPLQLVLRVPLPLRRRGAGRGRVRLDRAGDGARPVHGDRPGRHHGQRGARPGEARVRLRPPLLGPALRLPRPRHLRHGGGERGRRLRGGRADLRRRLGRHRRLPLRARRHRQRRHGRRGVALRPHGRRDRHGLAEAAGGGGPGRGGAGRHAGRRDATGAGGPARGGL</sequence>
<feature type="region of interest" description="Disordered" evidence="1">
    <location>
        <begin position="1"/>
        <end position="131"/>
    </location>
</feature>
<feature type="non-terminal residue" evidence="2">
    <location>
        <position position="1"/>
    </location>
</feature>
<reference evidence="2" key="1">
    <citation type="submission" date="2020-02" db="EMBL/GenBank/DDBJ databases">
        <authorList>
            <person name="Meier V. D."/>
        </authorList>
    </citation>
    <scope>NUCLEOTIDE SEQUENCE</scope>
    <source>
        <strain evidence="2">AVDCRST_MAG08</strain>
    </source>
</reference>
<accession>A0A6J4H479</accession>
<feature type="compositionally biased region" description="Gly residues" evidence="1">
    <location>
        <begin position="292"/>
        <end position="301"/>
    </location>
</feature>
<feature type="compositionally biased region" description="Gly residues" evidence="1">
    <location>
        <begin position="271"/>
        <end position="283"/>
    </location>
</feature>
<feature type="compositionally biased region" description="Basic and acidic residues" evidence="1">
    <location>
        <begin position="54"/>
        <end position="63"/>
    </location>
</feature>
<gene>
    <name evidence="2" type="ORF">AVDCRST_MAG08-321</name>
</gene>
<feature type="compositionally biased region" description="Basic residues" evidence="1">
    <location>
        <begin position="230"/>
        <end position="264"/>
    </location>
</feature>